<dbReference type="EMBL" id="NPDV01000001">
    <property type="protein sequence ID" value="PJZ55176.1"/>
    <property type="molecule type" value="Genomic_DNA"/>
</dbReference>
<evidence type="ECO:0000313" key="4">
    <source>
        <dbReference type="Proteomes" id="UP000232188"/>
    </source>
</evidence>
<sequence length="62" mass="7268">MKFRDILQKSKTSWEEFYSKAGTSAGKQIQKKEMDSPSPFAKESLLTEQQLLYISEYYLALR</sequence>
<organism evidence="1 4">
    <name type="scientific">Leptospira adleri</name>
    <dbReference type="NCBI Taxonomy" id="2023186"/>
    <lineage>
        <taxon>Bacteria</taxon>
        <taxon>Pseudomonadati</taxon>
        <taxon>Spirochaetota</taxon>
        <taxon>Spirochaetia</taxon>
        <taxon>Leptospirales</taxon>
        <taxon>Leptospiraceae</taxon>
        <taxon>Leptospira</taxon>
    </lineage>
</organism>
<protein>
    <submittedName>
        <fullName evidence="1">Uncharacterized protein</fullName>
    </submittedName>
</protein>
<keyword evidence="3" id="KW-1185">Reference proteome</keyword>
<evidence type="ECO:0000313" key="3">
    <source>
        <dbReference type="Proteomes" id="UP000232149"/>
    </source>
</evidence>
<proteinExistence type="predicted"/>
<gene>
    <name evidence="2" type="ORF">CH376_03125</name>
    <name evidence="1" type="ORF">CH380_01300</name>
</gene>
<reference evidence="3 4" key="1">
    <citation type="submission" date="2017-07" db="EMBL/GenBank/DDBJ databases">
        <title>Leptospira spp. isolated from tropical soils.</title>
        <authorList>
            <person name="Thibeaux R."/>
            <person name="Iraola G."/>
            <person name="Ferres I."/>
            <person name="Bierque E."/>
            <person name="Girault D."/>
            <person name="Soupe-Gilbert M.-E."/>
            <person name="Picardeau M."/>
            <person name="Goarant C."/>
        </authorList>
    </citation>
    <scope>NUCLEOTIDE SEQUENCE [LARGE SCALE GENOMIC DNA]</scope>
    <source>
        <strain evidence="1 4">FH2-B-C1</strain>
        <strain evidence="2 3">FH2-B-D1</strain>
    </source>
</reference>
<dbReference type="RefSeq" id="WP_100783917.1">
    <property type="nucleotide sequence ID" value="NZ_NPDU01000005.1"/>
</dbReference>
<dbReference type="Proteomes" id="UP000232149">
    <property type="component" value="Unassembled WGS sequence"/>
</dbReference>
<evidence type="ECO:0000313" key="1">
    <source>
        <dbReference type="EMBL" id="PJZ55176.1"/>
    </source>
</evidence>
<dbReference type="Proteomes" id="UP000232188">
    <property type="component" value="Unassembled WGS sequence"/>
</dbReference>
<comment type="caution">
    <text evidence="1">The sequence shown here is derived from an EMBL/GenBank/DDBJ whole genome shotgun (WGS) entry which is preliminary data.</text>
</comment>
<name>A0A2M9YUL4_9LEPT</name>
<evidence type="ECO:0000313" key="2">
    <source>
        <dbReference type="EMBL" id="PJZ63440.1"/>
    </source>
</evidence>
<dbReference type="EMBL" id="NPDU01000005">
    <property type="protein sequence ID" value="PJZ63440.1"/>
    <property type="molecule type" value="Genomic_DNA"/>
</dbReference>
<dbReference type="AlphaFoldDB" id="A0A2M9YUL4"/>
<accession>A0A2M9YUL4</accession>